<comment type="caution">
    <text evidence="1">The sequence shown here is derived from an EMBL/GenBank/DDBJ whole genome shotgun (WGS) entry which is preliminary data.</text>
</comment>
<dbReference type="Proteomes" id="UP000253303">
    <property type="component" value="Unassembled WGS sequence"/>
</dbReference>
<keyword evidence="2" id="KW-1185">Reference proteome</keyword>
<reference evidence="1 2" key="1">
    <citation type="submission" date="2018-06" db="EMBL/GenBank/DDBJ databases">
        <title>Sphaerisporangium craniellae sp. nov., isolated from a marine sponge in the South China Sea.</title>
        <authorList>
            <person name="Li L."/>
        </authorList>
    </citation>
    <scope>NUCLEOTIDE SEQUENCE [LARGE SCALE GENOMIC DNA]</scope>
    <source>
        <strain evidence="1 2">LHW63015</strain>
    </source>
</reference>
<name>A0A366LSM1_9ACTN</name>
<gene>
    <name evidence="1" type="ORF">DP939_31760</name>
</gene>
<evidence type="ECO:0000313" key="1">
    <source>
        <dbReference type="EMBL" id="RBQ16192.1"/>
    </source>
</evidence>
<dbReference type="EMBL" id="QMEY01000018">
    <property type="protein sequence ID" value="RBQ16192.1"/>
    <property type="molecule type" value="Genomic_DNA"/>
</dbReference>
<accession>A0A366LSM1</accession>
<protein>
    <submittedName>
        <fullName evidence="1">Uncharacterized protein</fullName>
    </submittedName>
</protein>
<organism evidence="1 2">
    <name type="scientific">Spongiactinospora rosea</name>
    <dbReference type="NCBI Taxonomy" id="2248750"/>
    <lineage>
        <taxon>Bacteria</taxon>
        <taxon>Bacillati</taxon>
        <taxon>Actinomycetota</taxon>
        <taxon>Actinomycetes</taxon>
        <taxon>Streptosporangiales</taxon>
        <taxon>Streptosporangiaceae</taxon>
        <taxon>Spongiactinospora</taxon>
    </lineage>
</organism>
<proteinExistence type="predicted"/>
<evidence type="ECO:0000313" key="2">
    <source>
        <dbReference type="Proteomes" id="UP000253303"/>
    </source>
</evidence>
<dbReference type="AlphaFoldDB" id="A0A366LSM1"/>
<sequence>MRRSEHREFIMRRTVLLRDVVRDGVRFAVDEKYVHADELRVFDALQYDLDDERILRRLRRAPRRDPLAFGAGEIVNLLGAMLWIAVDESVRQGVGTMRVSLGNRLWARLRRVFQRSGDRRAEVPPLTPSQLRVVKDCVDRKLREAGLPEKQARALSEQVVGRLVLDTVENEAIEGGS</sequence>